<reference evidence="2 3" key="1">
    <citation type="submission" date="2018-02" db="EMBL/GenBank/DDBJ databases">
        <title>The genomes of Aspergillus section Nigri reveals drivers in fungal speciation.</title>
        <authorList>
            <consortium name="DOE Joint Genome Institute"/>
            <person name="Vesth T.C."/>
            <person name="Nybo J."/>
            <person name="Theobald S."/>
            <person name="Brandl J."/>
            <person name="Frisvad J.C."/>
            <person name="Nielsen K.F."/>
            <person name="Lyhne E.K."/>
            <person name="Kogle M.E."/>
            <person name="Kuo A."/>
            <person name="Riley R."/>
            <person name="Clum A."/>
            <person name="Nolan M."/>
            <person name="Lipzen A."/>
            <person name="Salamov A."/>
            <person name="Henrissat B."/>
            <person name="Wiebenga A."/>
            <person name="De vries R.P."/>
            <person name="Grigoriev I.V."/>
            <person name="Mortensen U.H."/>
            <person name="Andersen M.R."/>
            <person name="Baker S.E."/>
        </authorList>
    </citation>
    <scope>NUCLEOTIDE SEQUENCE [LARGE SCALE GENOMIC DNA]</scope>
    <source>
        <strain evidence="2 3">CBS 707.79</strain>
    </source>
</reference>
<protein>
    <submittedName>
        <fullName evidence="2">Alpha/beta-hydrolase</fullName>
    </submittedName>
</protein>
<accession>A0A319D0B2</accession>
<dbReference type="GO" id="GO:0016787">
    <property type="term" value="F:hydrolase activity"/>
    <property type="evidence" value="ECO:0007669"/>
    <property type="project" value="UniProtKB-KW"/>
</dbReference>
<dbReference type="Gene3D" id="3.40.50.1820">
    <property type="entry name" value="alpha/beta hydrolase"/>
    <property type="match status" value="1"/>
</dbReference>
<proteinExistence type="predicted"/>
<dbReference type="OrthoDB" id="1263307at2759"/>
<dbReference type="InterPro" id="IPR052897">
    <property type="entry name" value="Sec-Metab_Biosynth_Hydrolase"/>
</dbReference>
<evidence type="ECO:0000313" key="2">
    <source>
        <dbReference type="EMBL" id="PYH90714.1"/>
    </source>
</evidence>
<dbReference type="STRING" id="1448320.A0A319D0B2"/>
<keyword evidence="2" id="KW-0378">Hydrolase</keyword>
<dbReference type="VEuPathDB" id="FungiDB:BO71DRAFT_360915"/>
<dbReference type="Proteomes" id="UP000247810">
    <property type="component" value="Unassembled WGS sequence"/>
</dbReference>
<evidence type="ECO:0000313" key="3">
    <source>
        <dbReference type="Proteomes" id="UP000247810"/>
    </source>
</evidence>
<organism evidence="2 3">
    <name type="scientific">Aspergillus ellipticus CBS 707.79</name>
    <dbReference type="NCBI Taxonomy" id="1448320"/>
    <lineage>
        <taxon>Eukaryota</taxon>
        <taxon>Fungi</taxon>
        <taxon>Dikarya</taxon>
        <taxon>Ascomycota</taxon>
        <taxon>Pezizomycotina</taxon>
        <taxon>Eurotiomycetes</taxon>
        <taxon>Eurotiomycetidae</taxon>
        <taxon>Eurotiales</taxon>
        <taxon>Aspergillaceae</taxon>
        <taxon>Aspergillus</taxon>
        <taxon>Aspergillus subgen. Circumdati</taxon>
    </lineage>
</organism>
<dbReference type="PANTHER" id="PTHR37017:SF11">
    <property type="entry name" value="ESTERASE_LIPASE_THIOESTERASE DOMAIN-CONTAINING PROTEIN"/>
    <property type="match status" value="1"/>
</dbReference>
<dbReference type="InterPro" id="IPR029058">
    <property type="entry name" value="AB_hydrolase_fold"/>
</dbReference>
<name>A0A319D0B2_9EURO</name>
<dbReference type="SUPFAM" id="SSF53474">
    <property type="entry name" value="alpha/beta-Hydrolases"/>
    <property type="match status" value="1"/>
</dbReference>
<gene>
    <name evidence="2" type="ORF">BO71DRAFT_360915</name>
</gene>
<dbReference type="PANTHER" id="PTHR37017">
    <property type="entry name" value="AB HYDROLASE-1 DOMAIN-CONTAINING PROTEIN-RELATED"/>
    <property type="match status" value="1"/>
</dbReference>
<keyword evidence="3" id="KW-1185">Reference proteome</keyword>
<feature type="domain" description="AB hydrolase-1" evidence="1">
    <location>
        <begin position="16"/>
        <end position="244"/>
    </location>
</feature>
<dbReference type="AlphaFoldDB" id="A0A319D0B2"/>
<dbReference type="Pfam" id="PF12697">
    <property type="entry name" value="Abhydrolase_6"/>
    <property type="match status" value="1"/>
</dbReference>
<dbReference type="InterPro" id="IPR000073">
    <property type="entry name" value="AB_hydrolase_1"/>
</dbReference>
<evidence type="ECO:0000259" key="1">
    <source>
        <dbReference type="Pfam" id="PF12697"/>
    </source>
</evidence>
<dbReference type="EMBL" id="KZ825972">
    <property type="protein sequence ID" value="PYH90714.1"/>
    <property type="molecule type" value="Genomic_DNA"/>
</dbReference>
<sequence length="251" mass="27197">MSPFRSKMSLPNNTIVVFAPGAWSSSSSYDDFRTMLDQRGISSFAMDHLSNGAEPPTKGLGDDSRHLRKFLTDFADQGKKILLVGHSYGGMVISAASAGLGLAERSKAGQHGGIICLVYMAAFVVPRGNNLKGMFNGQLSPWMLVQGDYVRCDPTVDLIPDVPGDVKARLSASPRGHICLAAFLDRATEEPWHTIPSAYIVCDDDRALPPAIQDSMITSLVNPKVFRLKSGHSPFLSMPDETADIVEQLCQ</sequence>